<dbReference type="SUPFAM" id="SSF161098">
    <property type="entry name" value="MetI-like"/>
    <property type="match status" value="1"/>
</dbReference>
<feature type="transmembrane region" description="Helical" evidence="7">
    <location>
        <begin position="151"/>
        <end position="180"/>
    </location>
</feature>
<feature type="transmembrane region" description="Helical" evidence="7">
    <location>
        <begin position="20"/>
        <end position="41"/>
    </location>
</feature>
<evidence type="ECO:0000256" key="5">
    <source>
        <dbReference type="ARBA" id="ARBA00022989"/>
    </source>
</evidence>
<keyword evidence="6 7" id="KW-0472">Membrane</keyword>
<feature type="transmembrane region" description="Helical" evidence="7">
    <location>
        <begin position="111"/>
        <end position="131"/>
    </location>
</feature>
<evidence type="ECO:0000256" key="2">
    <source>
        <dbReference type="ARBA" id="ARBA00022448"/>
    </source>
</evidence>
<sequence length="317" mass="36074">MLEIERQITKRDLPLVTAFLIPGLLIFAFVTAVPSVFAISYSFYKTSSFVGVPTFVGLSNYLILLEDFRFWRDLWQTFIYAFSSVLLQIVVGIGVALVLNQKFKGRNFVRGVSVVPYIIPVIVVTIGWEWILDTNFGILNSAITSMGFNAIQFLSIDLAMVTAILLSVWTWTPFVTLVFLSGIQTIPKDLYESSTLDGASRWQQFWRITMPLMKDILITIVLLRGLWMFNKFDLMWLLTGGGPLEKTETLPIYTYMNTFKLFQVGYGATIAVSSAIIMMLIMVIYLKLTQTSVKSSSDKGKPRFRISRISKRARREQ</sequence>
<feature type="transmembrane region" description="Helical" evidence="7">
    <location>
        <begin position="77"/>
        <end position="99"/>
    </location>
</feature>
<feature type="transmembrane region" description="Helical" evidence="7">
    <location>
        <begin position="264"/>
        <end position="286"/>
    </location>
</feature>
<proteinExistence type="inferred from homology"/>
<dbReference type="InterPro" id="IPR000515">
    <property type="entry name" value="MetI-like"/>
</dbReference>
<dbReference type="PROSITE" id="PS50928">
    <property type="entry name" value="ABC_TM1"/>
    <property type="match status" value="1"/>
</dbReference>
<accession>A0ABW3LHI9</accession>
<evidence type="ECO:0000256" key="1">
    <source>
        <dbReference type="ARBA" id="ARBA00004651"/>
    </source>
</evidence>
<dbReference type="EMBL" id="JBHTKJ010000007">
    <property type="protein sequence ID" value="MFD1037415.1"/>
    <property type="molecule type" value="Genomic_DNA"/>
</dbReference>
<keyword evidence="2 7" id="KW-0813">Transport</keyword>
<keyword evidence="4 7" id="KW-0812">Transmembrane</keyword>
<gene>
    <name evidence="9" type="ORF">ACFQ3N_03110</name>
</gene>
<dbReference type="InterPro" id="IPR035906">
    <property type="entry name" value="MetI-like_sf"/>
</dbReference>
<feature type="domain" description="ABC transmembrane type-1" evidence="8">
    <location>
        <begin position="74"/>
        <end position="287"/>
    </location>
</feature>
<evidence type="ECO:0000313" key="10">
    <source>
        <dbReference type="Proteomes" id="UP001597040"/>
    </source>
</evidence>
<evidence type="ECO:0000256" key="7">
    <source>
        <dbReference type="RuleBase" id="RU363032"/>
    </source>
</evidence>
<organism evidence="9 10">
    <name type="scientific">Virgibacillus byunsanensis</name>
    <dbReference type="NCBI Taxonomy" id="570945"/>
    <lineage>
        <taxon>Bacteria</taxon>
        <taxon>Bacillati</taxon>
        <taxon>Bacillota</taxon>
        <taxon>Bacilli</taxon>
        <taxon>Bacillales</taxon>
        <taxon>Bacillaceae</taxon>
        <taxon>Virgibacillus</taxon>
    </lineage>
</organism>
<keyword evidence="3" id="KW-1003">Cell membrane</keyword>
<evidence type="ECO:0000256" key="3">
    <source>
        <dbReference type="ARBA" id="ARBA00022475"/>
    </source>
</evidence>
<dbReference type="RefSeq" id="WP_390359440.1">
    <property type="nucleotide sequence ID" value="NZ_JBHTKJ010000007.1"/>
</dbReference>
<name>A0ABW3LHI9_9BACI</name>
<keyword evidence="5 7" id="KW-1133">Transmembrane helix</keyword>
<comment type="caution">
    <text evidence="9">The sequence shown here is derived from an EMBL/GenBank/DDBJ whole genome shotgun (WGS) entry which is preliminary data.</text>
</comment>
<evidence type="ECO:0000259" key="8">
    <source>
        <dbReference type="PROSITE" id="PS50928"/>
    </source>
</evidence>
<keyword evidence="10" id="KW-1185">Reference proteome</keyword>
<dbReference type="Gene3D" id="1.10.3720.10">
    <property type="entry name" value="MetI-like"/>
    <property type="match status" value="1"/>
</dbReference>
<comment type="similarity">
    <text evidence="7">Belongs to the binding-protein-dependent transport system permease family.</text>
</comment>
<comment type="subcellular location">
    <subcellularLocation>
        <location evidence="1 7">Cell membrane</location>
        <topology evidence="1 7">Multi-pass membrane protein</topology>
    </subcellularLocation>
</comment>
<feature type="transmembrane region" description="Helical" evidence="7">
    <location>
        <begin position="212"/>
        <end position="229"/>
    </location>
</feature>
<reference evidence="10" key="1">
    <citation type="journal article" date="2019" name="Int. J. Syst. Evol. Microbiol.">
        <title>The Global Catalogue of Microorganisms (GCM) 10K type strain sequencing project: providing services to taxonomists for standard genome sequencing and annotation.</title>
        <authorList>
            <consortium name="The Broad Institute Genomics Platform"/>
            <consortium name="The Broad Institute Genome Sequencing Center for Infectious Disease"/>
            <person name="Wu L."/>
            <person name="Ma J."/>
        </authorList>
    </citation>
    <scope>NUCLEOTIDE SEQUENCE [LARGE SCALE GENOMIC DNA]</scope>
    <source>
        <strain evidence="10">CCUG 56754</strain>
    </source>
</reference>
<evidence type="ECO:0000313" key="9">
    <source>
        <dbReference type="EMBL" id="MFD1037415.1"/>
    </source>
</evidence>
<dbReference type="Pfam" id="PF00528">
    <property type="entry name" value="BPD_transp_1"/>
    <property type="match status" value="1"/>
</dbReference>
<dbReference type="CDD" id="cd06261">
    <property type="entry name" value="TM_PBP2"/>
    <property type="match status" value="1"/>
</dbReference>
<protein>
    <submittedName>
        <fullName evidence="9">Carbohydrate ABC transporter permease</fullName>
    </submittedName>
</protein>
<dbReference type="Proteomes" id="UP001597040">
    <property type="component" value="Unassembled WGS sequence"/>
</dbReference>
<evidence type="ECO:0000256" key="4">
    <source>
        <dbReference type="ARBA" id="ARBA00022692"/>
    </source>
</evidence>
<dbReference type="PANTHER" id="PTHR43005">
    <property type="entry name" value="BLR7065 PROTEIN"/>
    <property type="match status" value="1"/>
</dbReference>
<evidence type="ECO:0000256" key="6">
    <source>
        <dbReference type="ARBA" id="ARBA00023136"/>
    </source>
</evidence>
<dbReference type="PANTHER" id="PTHR43005:SF1">
    <property type="entry name" value="SPERMIDINE_PUTRESCINE TRANSPORT SYSTEM PERMEASE PROTEIN"/>
    <property type="match status" value="1"/>
</dbReference>